<reference evidence="1" key="1">
    <citation type="journal article" date="2020" name="Nature">
        <title>Giant virus diversity and host interactions through global metagenomics.</title>
        <authorList>
            <person name="Schulz F."/>
            <person name="Roux S."/>
            <person name="Paez-Espino D."/>
            <person name="Jungbluth S."/>
            <person name="Walsh D.A."/>
            <person name="Denef V.J."/>
            <person name="McMahon K.D."/>
            <person name="Konstantinidis K.T."/>
            <person name="Eloe-Fadrosh E.A."/>
            <person name="Kyrpides N.C."/>
            <person name="Woyke T."/>
        </authorList>
    </citation>
    <scope>NUCLEOTIDE SEQUENCE</scope>
    <source>
        <strain evidence="1">GVMAG-M-3300025880-56</strain>
    </source>
</reference>
<proteinExistence type="predicted"/>
<dbReference type="AlphaFoldDB" id="A0A6C0JAE3"/>
<evidence type="ECO:0000313" key="1">
    <source>
        <dbReference type="EMBL" id="QHU01800.1"/>
    </source>
</evidence>
<organism evidence="1">
    <name type="scientific">viral metagenome</name>
    <dbReference type="NCBI Taxonomy" id="1070528"/>
    <lineage>
        <taxon>unclassified sequences</taxon>
        <taxon>metagenomes</taxon>
        <taxon>organismal metagenomes</taxon>
    </lineage>
</organism>
<name>A0A6C0JAE3_9ZZZZ</name>
<protein>
    <submittedName>
        <fullName evidence="1">Uncharacterized protein</fullName>
    </submittedName>
</protein>
<sequence>MICPSTSNNIQFFKFSVNNCKVFYKNNYFILIINKENLKWIEQPNKNFKKN</sequence>
<dbReference type="EMBL" id="MN740350">
    <property type="protein sequence ID" value="QHU01800.1"/>
    <property type="molecule type" value="Genomic_DNA"/>
</dbReference>
<accession>A0A6C0JAE3</accession>